<feature type="domain" description="DUF4142" evidence="2">
    <location>
        <begin position="141"/>
        <end position="281"/>
    </location>
</feature>
<proteinExistence type="predicted"/>
<dbReference type="Pfam" id="PF13628">
    <property type="entry name" value="DUF4142"/>
    <property type="match status" value="1"/>
</dbReference>
<dbReference type="PANTHER" id="PTHR38593">
    <property type="entry name" value="BLR2558 PROTEIN"/>
    <property type="match status" value="1"/>
</dbReference>
<feature type="compositionally biased region" description="Gly residues" evidence="1">
    <location>
        <begin position="63"/>
        <end position="107"/>
    </location>
</feature>
<dbReference type="InterPro" id="IPR025419">
    <property type="entry name" value="DUF4142"/>
</dbReference>
<dbReference type="EMBL" id="JEMA01000956">
    <property type="protein sequence ID" value="KYF63917.1"/>
    <property type="molecule type" value="Genomic_DNA"/>
</dbReference>
<feature type="compositionally biased region" description="Low complexity" evidence="1">
    <location>
        <begin position="384"/>
        <end position="395"/>
    </location>
</feature>
<gene>
    <name evidence="3" type="ORF">BE15_41730</name>
</gene>
<feature type="region of interest" description="Disordered" evidence="1">
    <location>
        <begin position="24"/>
        <end position="138"/>
    </location>
</feature>
<sequence length="395" mass="42368">MAIMFAGSFVLAGVGGCIAGADEAETDREATAGGESGRRDNTDADGRRGGQTHGDRQSRAGGRQSGGEQAGRQGGRQGGEQGGRQGGRQGGEQAGYQGGRQGGGGQRGAEQACGEQAGYQGGRQGGSAQSGGHSAMRQVSEQELATLVSIINRQEVKLSKIALEKAESPEVQRFAEAMIDEHSRAEQHGVRLSRGATASIEACPQCQQLQDDAVETSESLQEQEGAEFDVAFIWAQISLHRRAIEILDEPLVEQTKSVNLRSHLMQMRSDVEQHLRRAEQIFCTLLQARQQQSGQQKGAQQQGPQSAQQQGQQGAQFQGQQQRGQQQGQQSAQQQRGQQQDQQSAQQRGQQQGAQFQGQQQRGQQQGQQSAQQQHGQQRGGQSQGQQSAPQGPLR</sequence>
<evidence type="ECO:0000259" key="2">
    <source>
        <dbReference type="Pfam" id="PF13628"/>
    </source>
</evidence>
<evidence type="ECO:0000313" key="4">
    <source>
        <dbReference type="Proteomes" id="UP000075260"/>
    </source>
</evidence>
<feature type="region of interest" description="Disordered" evidence="1">
    <location>
        <begin position="294"/>
        <end position="395"/>
    </location>
</feature>
<reference evidence="3 4" key="1">
    <citation type="submission" date="2014-02" db="EMBL/GenBank/DDBJ databases">
        <title>The small core and large imbalanced accessory genome model reveals a collaborative survival strategy of Sorangium cellulosum strains in nature.</title>
        <authorList>
            <person name="Han K."/>
            <person name="Peng R."/>
            <person name="Blom J."/>
            <person name="Li Y.-Z."/>
        </authorList>
    </citation>
    <scope>NUCLEOTIDE SEQUENCE [LARGE SCALE GENOMIC DNA]</scope>
    <source>
        <strain evidence="3 4">So0008-312</strain>
    </source>
</reference>
<organism evidence="3 4">
    <name type="scientific">Sorangium cellulosum</name>
    <name type="common">Polyangium cellulosum</name>
    <dbReference type="NCBI Taxonomy" id="56"/>
    <lineage>
        <taxon>Bacteria</taxon>
        <taxon>Pseudomonadati</taxon>
        <taxon>Myxococcota</taxon>
        <taxon>Polyangia</taxon>
        <taxon>Polyangiales</taxon>
        <taxon>Polyangiaceae</taxon>
        <taxon>Sorangium</taxon>
    </lineage>
</organism>
<evidence type="ECO:0000313" key="3">
    <source>
        <dbReference type="EMBL" id="KYF63917.1"/>
    </source>
</evidence>
<accession>A0A150Q7H2</accession>
<evidence type="ECO:0000256" key="1">
    <source>
        <dbReference type="SAM" id="MobiDB-lite"/>
    </source>
</evidence>
<dbReference type="PANTHER" id="PTHR38593:SF1">
    <property type="entry name" value="BLR2558 PROTEIN"/>
    <property type="match status" value="1"/>
</dbReference>
<protein>
    <recommendedName>
        <fullName evidence="2">DUF4142 domain-containing protein</fullName>
    </recommendedName>
</protein>
<feature type="compositionally biased region" description="Low complexity" evidence="1">
    <location>
        <begin position="108"/>
        <end position="118"/>
    </location>
</feature>
<dbReference type="AlphaFoldDB" id="A0A150Q7H2"/>
<name>A0A150Q7H2_SORCE</name>
<feature type="compositionally biased region" description="Gly residues" evidence="1">
    <location>
        <begin position="119"/>
        <end position="129"/>
    </location>
</feature>
<feature type="compositionally biased region" description="Basic and acidic residues" evidence="1">
    <location>
        <begin position="36"/>
        <end position="58"/>
    </location>
</feature>
<feature type="compositionally biased region" description="Low complexity" evidence="1">
    <location>
        <begin position="294"/>
        <end position="377"/>
    </location>
</feature>
<dbReference type="InterPro" id="IPR012347">
    <property type="entry name" value="Ferritin-like"/>
</dbReference>
<comment type="caution">
    <text evidence="3">The sequence shown here is derived from an EMBL/GenBank/DDBJ whole genome shotgun (WGS) entry which is preliminary data.</text>
</comment>
<dbReference type="Gene3D" id="1.20.1260.10">
    <property type="match status" value="1"/>
</dbReference>
<dbReference type="Proteomes" id="UP000075260">
    <property type="component" value="Unassembled WGS sequence"/>
</dbReference>